<evidence type="ECO:0000259" key="9">
    <source>
        <dbReference type="Pfam" id="PF23878"/>
    </source>
</evidence>
<dbReference type="PIRSF" id="PIRSF017233">
    <property type="entry name" value="IKAP"/>
    <property type="match status" value="1"/>
</dbReference>
<keyword evidence="4" id="KW-0819">tRNA processing</keyword>
<proteinExistence type="inferred from homology"/>
<evidence type="ECO:0000313" key="12">
    <source>
        <dbReference type="Proteomes" id="UP001209570"/>
    </source>
</evidence>
<dbReference type="InterPro" id="IPR006849">
    <property type="entry name" value="Elp1"/>
</dbReference>
<dbReference type="InterPro" id="IPR056165">
    <property type="entry name" value="Beta-prop_ELP1_2nd"/>
</dbReference>
<dbReference type="SUPFAM" id="SSF69322">
    <property type="entry name" value="Tricorn protease domain 2"/>
    <property type="match status" value="1"/>
</dbReference>
<dbReference type="GO" id="GO:0005634">
    <property type="term" value="C:nucleus"/>
    <property type="evidence" value="ECO:0007669"/>
    <property type="project" value="UniProtKB-SubCell"/>
</dbReference>
<evidence type="ECO:0000256" key="6">
    <source>
        <dbReference type="PIRNR" id="PIRNR017233"/>
    </source>
</evidence>
<feature type="domain" description="ELP1 alpha-solenoid" evidence="10">
    <location>
        <begin position="684"/>
        <end position="918"/>
    </location>
</feature>
<evidence type="ECO:0000259" key="10">
    <source>
        <dbReference type="Pfam" id="PF23925"/>
    </source>
</evidence>
<name>A0AAD5LK15_PYTIN</name>
<comment type="similarity">
    <text evidence="2 6">Belongs to the ELP1/IKA1 family.</text>
</comment>
<evidence type="ECO:0000256" key="1">
    <source>
        <dbReference type="ARBA" id="ARBA00005043"/>
    </source>
</evidence>
<dbReference type="InterPro" id="IPR056166">
    <property type="entry name" value="TPR_ELP1"/>
</dbReference>
<organism evidence="11 12">
    <name type="scientific">Pythium insidiosum</name>
    <name type="common">Pythiosis disease agent</name>
    <dbReference type="NCBI Taxonomy" id="114742"/>
    <lineage>
        <taxon>Eukaryota</taxon>
        <taxon>Sar</taxon>
        <taxon>Stramenopiles</taxon>
        <taxon>Oomycota</taxon>
        <taxon>Peronosporomycetes</taxon>
        <taxon>Pythiales</taxon>
        <taxon>Pythiaceae</taxon>
        <taxon>Pythium</taxon>
    </lineage>
</organism>
<comment type="pathway">
    <text evidence="1">tRNA modification; 5-methoxycarbonylmethyl-2-thiouridine-tRNA biosynthesis.</text>
</comment>
<comment type="function">
    <text evidence="6">Component of the elongator complex which is required for multiple tRNA modifications, including mcm5U (5-methoxycarbonylmethyl uridine), mcm5s2U (5-methoxycarbonylmethyl-2-thiouridine), and ncm5U (5-carbamoylmethyl uridine). The elongator complex catalyzes formation of carboxymethyluridine in the wobble base at position 34 in tRNAs.</text>
</comment>
<dbReference type="GO" id="GO:0005829">
    <property type="term" value="C:cytosol"/>
    <property type="evidence" value="ECO:0007669"/>
    <property type="project" value="TreeGrafter"/>
</dbReference>
<comment type="subcellular location">
    <subcellularLocation>
        <location evidence="6">Cytoplasm</location>
    </subcellularLocation>
    <subcellularLocation>
        <location evidence="6">Nucleus</location>
    </subcellularLocation>
</comment>
<dbReference type="InterPro" id="IPR056164">
    <property type="entry name" value="Beta-prop_ELP1_1st"/>
</dbReference>
<keyword evidence="6" id="KW-0539">Nucleus</keyword>
<dbReference type="InterPro" id="IPR015943">
    <property type="entry name" value="WD40/YVTN_repeat-like_dom_sf"/>
</dbReference>
<gene>
    <name evidence="11" type="ORF">P43SY_001412</name>
</gene>
<protein>
    <recommendedName>
        <fullName evidence="5 6">Elongator complex protein 1</fullName>
    </recommendedName>
</protein>
<keyword evidence="3 6" id="KW-0963">Cytoplasm</keyword>
<evidence type="ECO:0000259" key="8">
    <source>
        <dbReference type="Pfam" id="PF23797"/>
    </source>
</evidence>
<feature type="domain" description="ELP1 N-terminal second beta-propeller" evidence="8">
    <location>
        <begin position="379"/>
        <end position="660"/>
    </location>
</feature>
<dbReference type="GO" id="GO:0002926">
    <property type="term" value="P:tRNA wobble base 5-methoxycarbonylmethyl-2-thiouridinylation"/>
    <property type="evidence" value="ECO:0007669"/>
    <property type="project" value="TreeGrafter"/>
</dbReference>
<dbReference type="GO" id="GO:0033588">
    <property type="term" value="C:elongator holoenzyme complex"/>
    <property type="evidence" value="ECO:0007669"/>
    <property type="project" value="InterPro"/>
</dbReference>
<dbReference type="EMBL" id="JAKCXM010000071">
    <property type="protein sequence ID" value="KAJ0404018.1"/>
    <property type="molecule type" value="Genomic_DNA"/>
</dbReference>
<dbReference type="Pfam" id="PF23878">
    <property type="entry name" value="TPR_ELP1"/>
    <property type="match status" value="1"/>
</dbReference>
<keyword evidence="12" id="KW-1185">Reference proteome</keyword>
<dbReference type="Pfam" id="PF23925">
    <property type="entry name" value="A-sol_ELP1"/>
    <property type="match status" value="1"/>
</dbReference>
<dbReference type="Pfam" id="PF04762">
    <property type="entry name" value="Beta-prop_ELP1_1st"/>
    <property type="match status" value="2"/>
</dbReference>
<accession>A0AAD5LK15</accession>
<feature type="domain" description="ELP1 TPR" evidence="9">
    <location>
        <begin position="927"/>
        <end position="1102"/>
    </location>
</feature>
<feature type="domain" description="ELP1 first N-terminal beta-propeller" evidence="7">
    <location>
        <begin position="175"/>
        <end position="333"/>
    </location>
</feature>
<evidence type="ECO:0000256" key="3">
    <source>
        <dbReference type="ARBA" id="ARBA00022490"/>
    </source>
</evidence>
<dbReference type="PANTHER" id="PTHR12747:SF0">
    <property type="entry name" value="ELONGATOR COMPLEX PROTEIN 1"/>
    <property type="match status" value="1"/>
</dbReference>
<evidence type="ECO:0000313" key="11">
    <source>
        <dbReference type="EMBL" id="KAJ0404018.1"/>
    </source>
</evidence>
<evidence type="ECO:0000256" key="2">
    <source>
        <dbReference type="ARBA" id="ARBA00006086"/>
    </source>
</evidence>
<feature type="domain" description="ELP1 first N-terminal beta-propeller" evidence="7">
    <location>
        <begin position="1"/>
        <end position="166"/>
    </location>
</feature>
<evidence type="ECO:0000259" key="7">
    <source>
        <dbReference type="Pfam" id="PF04762"/>
    </source>
</evidence>
<dbReference type="Gene3D" id="2.130.10.10">
    <property type="entry name" value="YVTN repeat-like/Quinoprotein amine dehydrogenase"/>
    <property type="match status" value="1"/>
</dbReference>
<reference evidence="11" key="1">
    <citation type="submission" date="2021-12" db="EMBL/GenBank/DDBJ databases">
        <title>Prjna785345.</title>
        <authorList>
            <person name="Rujirawat T."/>
            <person name="Krajaejun T."/>
        </authorList>
    </citation>
    <scope>NUCLEOTIDE SEQUENCE</scope>
    <source>
        <strain evidence="11">Pi057C3</strain>
    </source>
</reference>
<evidence type="ECO:0000256" key="4">
    <source>
        <dbReference type="ARBA" id="ARBA00022694"/>
    </source>
</evidence>
<evidence type="ECO:0000256" key="5">
    <source>
        <dbReference type="ARBA" id="ARBA00029535"/>
    </source>
</evidence>
<dbReference type="GO" id="GO:0000049">
    <property type="term" value="F:tRNA binding"/>
    <property type="evidence" value="ECO:0007669"/>
    <property type="project" value="TreeGrafter"/>
</dbReference>
<dbReference type="InterPro" id="IPR056167">
    <property type="entry name" value="A-sol_ELP1"/>
</dbReference>
<sequence length="1358" mass="145074">MRNLVALRRSTWRLDAPASAPDEDVDDGRAATAFALNAAEQCAYVLQPRGRVLQVPMELEDDAEDAAAGHTLVDLATVVPREEAASEGWRWIAYVAELDAVVCGSAGGALVAVDAATGAADEIGALDGGIRAMAWTADQERVAVATGVGTLLVMNTAWDVLHESRLPGAAAVRALCWRDDGKYLAATLAAAAGDGEGDGVAHELVVLTDELAPHATGRFEDGRAIPRLGATLAWAPDQSLLASHEARKDQLAVVFFERNGLRHGEFSLPSEWRAATSRVLALAWSAASDVLAVHVADDARGRDRVLLWSRNNYHWFLKQQLCVRGLRALRWDDERALVLHALGDAAVERLEFAWDVCSGDSEGDSDAENDSESTAVVGVIDGATLQLTPVHRALVPPPMALHALSFAAPVNALAFDVQRGTSVVALLATGDVELVDDALSEAPARRVVVRASDVPCALSSLLFAARTSPSRLVVGAKTQQRDALVVLAVSIDGDSDGAVRLLVPSQELDGVARGAATATAGASTAAPLSFAVQRHDGAVFELRVPAQDDDVEVSPLVPPGAAAVFQRFELVRVAATSTSTSAPLVLGLSATGKLSVVDGAASRVLSVACSSFRVSREAAAVVLTTLAQLRLVPLSALLAAGPSVEDAGESRVIERGARLVAVLGDRARVVLELPRGNLEAVAPRLLVLVRVVRHVERLELLAALEMSRRHRVDLNLLVDLDAARLLTHLRARLVDAYVASRPPRVTSDRLCLFVTTLHVNDVWSGKYAPLVAPFLPALSTAAAAATAAAATALGGVDKVNSVCRALMDTIERDFLDVRGDQLSLEHADALLLPYLTSAVKQAPPDYHAALRQVQRLVRMATPAAATHARRAIQHLLLLAPVDVLFDEALGLYDLELARVVATHLQRDPREYAPLLDALSALEDETTRRFRIDAHLKRHASALTHASELLSRRPEHAALADEVAAIVERSELFDHALRLFPAQSPVEGLHARVLRLKAAALAKREQWRDAGLVLLAVGDLRAAMDAFKTARAWQLALSAAHRAKLSQRELAAFAHDVAQALLRRKDDVPPADVEAAARLLVDYCADVDEAVALLVKHKLWDDALRVAGRHGRQDLVETDVEPGVRRAADALQDEIATRQREYVAHWRRLTTIREQKRLFRLHGIDGRRWGDAAAAGDDGDSVAASSVADSALSAASSLRSVGSHNSSAASLGNFAMKSLATATASHFYATQTLSTDAAASAAQAYKSKRYNGMPSRAERRRRVKKGSVEEELQVAQELRAHAPSAALCRETRDVLQALVLLGHSAHAEKLQLALAAFETLIAREHPLLPLPAAEGQSPSEDGAISALPAWRFPSIVDAA</sequence>
<dbReference type="PANTHER" id="PTHR12747">
    <property type="entry name" value="ELONGATOR COMPLEX PROTEIN 1"/>
    <property type="match status" value="1"/>
</dbReference>
<dbReference type="Proteomes" id="UP001209570">
    <property type="component" value="Unassembled WGS sequence"/>
</dbReference>
<dbReference type="Pfam" id="PF23797">
    <property type="entry name" value="Beta-prop_ELP1_2nd"/>
    <property type="match status" value="1"/>
</dbReference>
<comment type="caution">
    <text evidence="11">The sequence shown here is derived from an EMBL/GenBank/DDBJ whole genome shotgun (WGS) entry which is preliminary data.</text>
</comment>